<evidence type="ECO:0000313" key="1">
    <source>
        <dbReference type="EMBL" id="GFP79562.1"/>
    </source>
</evidence>
<comment type="caution">
    <text evidence="1">The sequence shown here is derived from an EMBL/GenBank/DDBJ whole genome shotgun (WGS) entry which is preliminary data.</text>
</comment>
<name>A0A830B252_9LAMI</name>
<evidence type="ECO:0008006" key="3">
    <source>
        <dbReference type="Google" id="ProtNLM"/>
    </source>
</evidence>
<dbReference type="PANTHER" id="PTHR33103">
    <property type="entry name" value="OS01G0153900 PROTEIN"/>
    <property type="match status" value="1"/>
</dbReference>
<protein>
    <recommendedName>
        <fullName evidence="3">DUF674 family protein</fullName>
    </recommendedName>
</protein>
<accession>A0A830B252</accession>
<organism evidence="1 2">
    <name type="scientific">Phtheirospermum japonicum</name>
    <dbReference type="NCBI Taxonomy" id="374723"/>
    <lineage>
        <taxon>Eukaryota</taxon>
        <taxon>Viridiplantae</taxon>
        <taxon>Streptophyta</taxon>
        <taxon>Embryophyta</taxon>
        <taxon>Tracheophyta</taxon>
        <taxon>Spermatophyta</taxon>
        <taxon>Magnoliopsida</taxon>
        <taxon>eudicotyledons</taxon>
        <taxon>Gunneridae</taxon>
        <taxon>Pentapetalae</taxon>
        <taxon>asterids</taxon>
        <taxon>lamiids</taxon>
        <taxon>Lamiales</taxon>
        <taxon>Orobanchaceae</taxon>
        <taxon>Orobanchaceae incertae sedis</taxon>
        <taxon>Phtheirospermum</taxon>
    </lineage>
</organism>
<keyword evidence="2" id="KW-1185">Reference proteome</keyword>
<reference evidence="1" key="1">
    <citation type="submission" date="2020-07" db="EMBL/GenBank/DDBJ databases">
        <title>Ethylene signaling mediates host invasion by parasitic plants.</title>
        <authorList>
            <person name="Yoshida S."/>
        </authorList>
    </citation>
    <scope>NUCLEOTIDE SEQUENCE</scope>
    <source>
        <strain evidence="1">Okayama</strain>
    </source>
</reference>
<gene>
    <name evidence="1" type="ORF">PHJA_000099700</name>
</gene>
<dbReference type="InterPro" id="IPR007750">
    <property type="entry name" value="DUF674"/>
</dbReference>
<proteinExistence type="predicted"/>
<dbReference type="EMBL" id="BMAC01000010">
    <property type="protein sequence ID" value="GFP79562.1"/>
    <property type="molecule type" value="Genomic_DNA"/>
</dbReference>
<dbReference type="Pfam" id="PF05056">
    <property type="entry name" value="DUF674"/>
    <property type="match status" value="1"/>
</dbReference>
<dbReference type="Proteomes" id="UP000653305">
    <property type="component" value="Unassembled WGS sequence"/>
</dbReference>
<dbReference type="OrthoDB" id="1099638at2759"/>
<evidence type="ECO:0000313" key="2">
    <source>
        <dbReference type="Proteomes" id="UP000653305"/>
    </source>
</evidence>
<sequence>MINEEKTKVLFAEADSDFADVLLSFLTLPLGTIIRVMNKHYQDKAPPVIGSLTSLYKGLGNLNKAYFWSEGGKQMLLNPRSSFEPECRKLKLNVDDTQPISYYRCGDKDCNRERTPSISMYHDTVKCDCVLGSKPETENENNIDGGVFTKKHVSFLITDDLRVAPVVPGSIMQTLIKLGNIAVTCGAELRTVTLGFNDIMDLLRGSLLSTTPLTDLILHKSCSNHERRGSNVVTGDLVHQTAQKSSSDSKRMIVKAILRKSDNKLMCALANEDFVDFLFSLLVIPLGGVECLLGGKTPLKNIDNLYSSIAKDKYLSTPDMKNRLMKPELPPNYLSKNQIFSLEEQMTPKVYYFESVTTPDSTTTLETGSWMHFKDPKGTFTLANDLTVTRVDSVFSALNRLNINWSDIRELELHIGLEEALNILERSLTSTSALSDALINPTMRIATGVHAIV</sequence>
<dbReference type="AlphaFoldDB" id="A0A830B252"/>
<dbReference type="PANTHER" id="PTHR33103:SF27">
    <property type="entry name" value="OS04G0594700 PROTEIN"/>
    <property type="match status" value="1"/>
</dbReference>